<evidence type="ECO:0000313" key="12">
    <source>
        <dbReference type="EMBL" id="CAE0476233.1"/>
    </source>
</evidence>
<evidence type="ECO:0000256" key="10">
    <source>
        <dbReference type="SAM" id="Phobius"/>
    </source>
</evidence>
<feature type="transmembrane region" description="Helical" evidence="10">
    <location>
        <begin position="196"/>
        <end position="219"/>
    </location>
</feature>
<keyword evidence="9 10" id="KW-0472">Membrane</keyword>
<feature type="transmembrane region" description="Helical" evidence="10">
    <location>
        <begin position="69"/>
        <end position="87"/>
    </location>
</feature>
<comment type="subcellular location">
    <subcellularLocation>
        <location evidence="1">Endomembrane system</location>
        <topology evidence="1">Multi-pass membrane protein</topology>
    </subcellularLocation>
</comment>
<evidence type="ECO:0000313" key="11">
    <source>
        <dbReference type="EMBL" id="CAE0476232.1"/>
    </source>
</evidence>
<gene>
    <name evidence="11" type="ORF">CDEB00056_LOCUS21085</name>
    <name evidence="12" type="ORF">CDEB00056_LOCUS21086</name>
</gene>
<feature type="transmembrane region" description="Helical" evidence="10">
    <location>
        <begin position="16"/>
        <end position="34"/>
    </location>
</feature>
<keyword evidence="7 10" id="KW-1133">Transmembrane helix</keyword>
<dbReference type="EC" id="7.1.3.1" evidence="2"/>
<feature type="transmembrane region" description="Helical" evidence="10">
    <location>
        <begin position="257"/>
        <end position="277"/>
    </location>
</feature>
<dbReference type="EMBL" id="HBIO01027446">
    <property type="protein sequence ID" value="CAE0476233.1"/>
    <property type="molecule type" value="Transcribed_RNA"/>
</dbReference>
<feature type="transmembrane region" description="Helical" evidence="10">
    <location>
        <begin position="321"/>
        <end position="339"/>
    </location>
</feature>
<keyword evidence="4 10" id="KW-0812">Transmembrane</keyword>
<evidence type="ECO:0000256" key="8">
    <source>
        <dbReference type="ARBA" id="ARBA00023065"/>
    </source>
</evidence>
<dbReference type="EMBL" id="HBIO01027445">
    <property type="protein sequence ID" value="CAE0476232.1"/>
    <property type="molecule type" value="Transcribed_RNA"/>
</dbReference>
<dbReference type="GO" id="GO:0009678">
    <property type="term" value="F:diphosphate hydrolysis-driven proton transmembrane transporter activity"/>
    <property type="evidence" value="ECO:0007669"/>
    <property type="project" value="UniProtKB-EC"/>
</dbReference>
<dbReference type="PANTHER" id="PTHR31998">
    <property type="entry name" value="K(+)-INSENSITIVE PYROPHOSPHATE-ENERGIZED PROTON PUMP"/>
    <property type="match status" value="1"/>
</dbReference>
<feature type="transmembrane region" description="Helical" evidence="10">
    <location>
        <begin position="345"/>
        <end position="369"/>
    </location>
</feature>
<evidence type="ECO:0000256" key="1">
    <source>
        <dbReference type="ARBA" id="ARBA00004127"/>
    </source>
</evidence>
<feature type="transmembrane region" description="Helical" evidence="10">
    <location>
        <begin position="588"/>
        <end position="613"/>
    </location>
</feature>
<keyword evidence="6" id="KW-1278">Translocase</keyword>
<sequence>MERSLAGFSEAGHLEAMSFAAISAFVALFVAMALKSSMTSHPRGNERMNSLGDSVQKGSKSFMAKQQKFLLPLLLAIYITLVVLYSIESPSTDYTDGLRIGGCFVAGAILSAIATYAGVSVAADANVRVAQALNDGNEGTGTGTGKALYVAITAGSVVSFTVSGLCLGGIAILYYIMTVGRPDDSIAEQSIFALEALVGFGLGASSVAVFTRFAGGIFAKGSELSATMLSNENENPAWIAEKVGENISGIAGTGAEYFESLAASIIAAAILAGGDIVLISLSFWVAAAGIISSMVGFFFIRAAANGSSKNDLLYALYKGKMITSTLLIVISIAIVMVFFESAGEGYTAVSCVIIGQFYGLLIGHATEYFTSHNFAVESLNKAGALSASMYMIKAFGIGALSVLIPAVIIVATALACLYLAGLYGVAIAAVSVISTLSTNLACDAFASISKNAVSIVAEAGEGDNAESVGVLDGTASAVAATGRGFAMGSSVITSISLLLAFEATVGIAVLNINSPTVIGGLLVGATLPYVFAALVFLSCQKAAEAILVDAQKQLDSDSITTDGCVNAANVVSHQEMILPCLYVSMSPLIVGILVGPQALAAMLVGSIASGFLLGSTLSNTGSALTHASKYTKLGSTSVGSTVGCVMNGAVGTALATLIKLMAIVSLTVSPLMGAWTEWGQWYFGFIPFGVCVVGTVVVAISFWMNVEEPTPTAATEEA</sequence>
<evidence type="ECO:0000256" key="5">
    <source>
        <dbReference type="ARBA" id="ARBA00022842"/>
    </source>
</evidence>
<accession>A0A6S8YMB2</accession>
<dbReference type="GO" id="GO:0012505">
    <property type="term" value="C:endomembrane system"/>
    <property type="evidence" value="ECO:0007669"/>
    <property type="project" value="UniProtKB-SubCell"/>
</dbReference>
<feature type="transmembrane region" description="Helical" evidence="10">
    <location>
        <begin position="390"/>
        <end position="414"/>
    </location>
</feature>
<evidence type="ECO:0000256" key="2">
    <source>
        <dbReference type="ARBA" id="ARBA00013242"/>
    </source>
</evidence>
<keyword evidence="5" id="KW-0460">Magnesium</keyword>
<proteinExistence type="predicted"/>
<dbReference type="AlphaFoldDB" id="A0A6S8YMB2"/>
<dbReference type="GO" id="GO:0016020">
    <property type="term" value="C:membrane"/>
    <property type="evidence" value="ECO:0007669"/>
    <property type="project" value="InterPro"/>
</dbReference>
<dbReference type="PIRSF" id="PIRSF001265">
    <property type="entry name" value="H+-PPase"/>
    <property type="match status" value="1"/>
</dbReference>
<keyword evidence="8" id="KW-0406">Ion transport</keyword>
<dbReference type="GO" id="GO:0004427">
    <property type="term" value="F:inorganic diphosphate phosphatase activity"/>
    <property type="evidence" value="ECO:0007669"/>
    <property type="project" value="InterPro"/>
</dbReference>
<feature type="transmembrane region" description="Helical" evidence="10">
    <location>
        <begin position="99"/>
        <end position="127"/>
    </location>
</feature>
<name>A0A6S8YMB2_9STRA</name>
<feature type="transmembrane region" description="Helical" evidence="10">
    <location>
        <begin position="148"/>
        <end position="176"/>
    </location>
</feature>
<feature type="transmembrane region" description="Helical" evidence="10">
    <location>
        <begin position="681"/>
        <end position="703"/>
    </location>
</feature>
<reference evidence="11" key="1">
    <citation type="submission" date="2021-01" db="EMBL/GenBank/DDBJ databases">
        <authorList>
            <person name="Corre E."/>
            <person name="Pelletier E."/>
            <person name="Niang G."/>
            <person name="Scheremetjew M."/>
            <person name="Finn R."/>
            <person name="Kale V."/>
            <person name="Holt S."/>
            <person name="Cochrane G."/>
            <person name="Meng A."/>
            <person name="Brown T."/>
            <person name="Cohen L."/>
        </authorList>
    </citation>
    <scope>NUCLEOTIDE SEQUENCE</scope>
    <source>
        <strain evidence="11">MM31A-1</strain>
    </source>
</reference>
<feature type="transmembrane region" description="Helical" evidence="10">
    <location>
        <begin position="491"/>
        <end position="512"/>
    </location>
</feature>
<evidence type="ECO:0000256" key="6">
    <source>
        <dbReference type="ARBA" id="ARBA00022967"/>
    </source>
</evidence>
<evidence type="ECO:0000256" key="7">
    <source>
        <dbReference type="ARBA" id="ARBA00022989"/>
    </source>
</evidence>
<evidence type="ECO:0000256" key="3">
    <source>
        <dbReference type="ARBA" id="ARBA00022448"/>
    </source>
</evidence>
<evidence type="ECO:0000256" key="9">
    <source>
        <dbReference type="ARBA" id="ARBA00023136"/>
    </source>
</evidence>
<dbReference type="InterPro" id="IPR004131">
    <property type="entry name" value="PPase-energised_H-pump"/>
</dbReference>
<evidence type="ECO:0000256" key="4">
    <source>
        <dbReference type="ARBA" id="ARBA00022692"/>
    </source>
</evidence>
<feature type="transmembrane region" description="Helical" evidence="10">
    <location>
        <begin position="283"/>
        <end position="300"/>
    </location>
</feature>
<keyword evidence="3" id="KW-0813">Transport</keyword>
<organism evidence="11">
    <name type="scientific">Chaetoceros debilis</name>
    <dbReference type="NCBI Taxonomy" id="122233"/>
    <lineage>
        <taxon>Eukaryota</taxon>
        <taxon>Sar</taxon>
        <taxon>Stramenopiles</taxon>
        <taxon>Ochrophyta</taxon>
        <taxon>Bacillariophyta</taxon>
        <taxon>Coscinodiscophyceae</taxon>
        <taxon>Chaetocerotophycidae</taxon>
        <taxon>Chaetocerotales</taxon>
        <taxon>Chaetocerotaceae</taxon>
        <taxon>Chaetoceros</taxon>
    </lineage>
</organism>
<dbReference type="Pfam" id="PF03030">
    <property type="entry name" value="H_PPase"/>
    <property type="match status" value="1"/>
</dbReference>
<protein>
    <recommendedName>
        <fullName evidence="2">H(+)-exporting diphosphatase</fullName>
        <ecNumber evidence="2">7.1.3.1</ecNumber>
    </recommendedName>
</protein>
<feature type="transmembrane region" description="Helical" evidence="10">
    <location>
        <begin position="518"/>
        <end position="537"/>
    </location>
</feature>